<feature type="transmembrane region" description="Helical" evidence="1">
    <location>
        <begin position="151"/>
        <end position="170"/>
    </location>
</feature>
<reference evidence="2" key="1">
    <citation type="submission" date="2021-04" db="EMBL/GenBank/DDBJ databases">
        <title>Phycicoccus avicenniae sp. nov., a novel endophytic actinomycetes isolated from branch of Avicennia mariana.</title>
        <authorList>
            <person name="Tuo L."/>
        </authorList>
    </citation>
    <scope>NUCLEOTIDE SEQUENCE</scope>
    <source>
        <strain evidence="2">BSK3Z-2</strain>
    </source>
</reference>
<dbReference type="AlphaFoldDB" id="A0A941D6Y3"/>
<name>A0A941D6Y3_9MICO</name>
<evidence type="ECO:0000313" key="3">
    <source>
        <dbReference type="Proteomes" id="UP000677016"/>
    </source>
</evidence>
<evidence type="ECO:0000256" key="1">
    <source>
        <dbReference type="SAM" id="Phobius"/>
    </source>
</evidence>
<dbReference type="RefSeq" id="WP_211602006.1">
    <property type="nucleotide sequence ID" value="NZ_JAGSNF010000006.1"/>
</dbReference>
<dbReference type="EMBL" id="JAGSNF010000006">
    <property type="protein sequence ID" value="MBR7742843.1"/>
    <property type="molecule type" value="Genomic_DNA"/>
</dbReference>
<accession>A0A941D6Y3</accession>
<gene>
    <name evidence="2" type="ORF">KC207_05995</name>
</gene>
<feature type="transmembrane region" description="Helical" evidence="1">
    <location>
        <begin position="82"/>
        <end position="105"/>
    </location>
</feature>
<keyword evidence="1" id="KW-0472">Membrane</keyword>
<keyword evidence="1" id="KW-1133">Transmembrane helix</keyword>
<feature type="transmembrane region" description="Helical" evidence="1">
    <location>
        <begin position="125"/>
        <end position="145"/>
    </location>
</feature>
<proteinExistence type="predicted"/>
<evidence type="ECO:0000313" key="2">
    <source>
        <dbReference type="EMBL" id="MBR7742843.1"/>
    </source>
</evidence>
<sequence length="172" mass="17322">MIPARRWRPTTWAAVGGADLLVVLLAAPGSTGLVLTLVVLALVVLTGWALWRPGGWGALALVVAQVWAAVATRPAPVTPVEWALVVAVATGVLVTHLSLALLAAWPPGAGLPRPTAARWGRQVGALALGGGLAAVVAAVASSTPLGWEVRLGAVAVLLLGVVTVQLAVAARD</sequence>
<organism evidence="2 3">
    <name type="scientific">Phycicoccus avicenniae</name>
    <dbReference type="NCBI Taxonomy" id="2828860"/>
    <lineage>
        <taxon>Bacteria</taxon>
        <taxon>Bacillati</taxon>
        <taxon>Actinomycetota</taxon>
        <taxon>Actinomycetes</taxon>
        <taxon>Micrococcales</taxon>
        <taxon>Intrasporangiaceae</taxon>
        <taxon>Phycicoccus</taxon>
    </lineage>
</organism>
<keyword evidence="1" id="KW-0812">Transmembrane</keyword>
<feature type="transmembrane region" description="Helical" evidence="1">
    <location>
        <begin position="58"/>
        <end position="76"/>
    </location>
</feature>
<dbReference type="Proteomes" id="UP000677016">
    <property type="component" value="Unassembled WGS sequence"/>
</dbReference>
<comment type="caution">
    <text evidence="2">The sequence shown here is derived from an EMBL/GenBank/DDBJ whole genome shotgun (WGS) entry which is preliminary data.</text>
</comment>
<protein>
    <submittedName>
        <fullName evidence="2">Uncharacterized protein</fullName>
    </submittedName>
</protein>
<keyword evidence="3" id="KW-1185">Reference proteome</keyword>